<dbReference type="PANTHER" id="PTHR42834">
    <property type="entry name" value="ENDONUCLEASE/EXONUCLEASE/PHOSPHATASE FAMILY PROTEIN (AFU_ORTHOLOGUE AFUA_3G09210)"/>
    <property type="match status" value="1"/>
</dbReference>
<dbReference type="InterPro" id="IPR036691">
    <property type="entry name" value="Endo/exonu/phosph_ase_sf"/>
</dbReference>
<dbReference type="Pfam" id="PF19580">
    <property type="entry name" value="Exo_endo_phos_3"/>
    <property type="match status" value="1"/>
</dbReference>
<evidence type="ECO:0000256" key="1">
    <source>
        <dbReference type="SAM" id="SignalP"/>
    </source>
</evidence>
<keyword evidence="3" id="KW-0378">Hydrolase</keyword>
<feature type="domain" description="Endonuclease/exonuclease/phosphatase" evidence="2">
    <location>
        <begin position="33"/>
        <end position="353"/>
    </location>
</feature>
<evidence type="ECO:0000313" key="3">
    <source>
        <dbReference type="EMBL" id="GGE34005.1"/>
    </source>
</evidence>
<accession>A0ABQ1SGN0</accession>
<dbReference type="EMBL" id="BMGM01000005">
    <property type="protein sequence ID" value="GGE34005.1"/>
    <property type="molecule type" value="Genomic_DNA"/>
</dbReference>
<dbReference type="Gene3D" id="3.60.10.10">
    <property type="entry name" value="Endonuclease/exonuclease/phosphatase"/>
    <property type="match status" value="1"/>
</dbReference>
<dbReference type="SUPFAM" id="SSF56219">
    <property type="entry name" value="DNase I-like"/>
    <property type="match status" value="1"/>
</dbReference>
<keyword evidence="3" id="KW-0255">Endonuclease</keyword>
<dbReference type="Proteomes" id="UP000599179">
    <property type="component" value="Unassembled WGS sequence"/>
</dbReference>
<proteinExistence type="predicted"/>
<keyword evidence="4" id="KW-1185">Reference proteome</keyword>
<comment type="caution">
    <text evidence="3">The sequence shown here is derived from an EMBL/GenBank/DDBJ whole genome shotgun (WGS) entry which is preliminary data.</text>
</comment>
<evidence type="ECO:0000313" key="4">
    <source>
        <dbReference type="Proteomes" id="UP000599179"/>
    </source>
</evidence>
<sequence length="356" mass="41327">MQRKILKVFICLITAILISGSLKAQEKEYKINTIAFYNLENLFDTINDPNKYDHQNPIGGMSPGEAARVYPLKIKNMAKVIADIGSEKSGYPPAILGVCEIENYQVLEDLVNNPRLKNYNYGILHHESPDRRSIDVALLYRKDVFRPLFSKPYEVVLYSDSDRSKRNYTRDVLYVKGLLDGEEMHFFVNHWPSRSGGEKKSRPRRVKAAETAKEVIDSVQRVDPSAKIMLMGDLNDGVYNESVKEVLKTKRYKDDLKAPTDIWNPYENIFYEGIGTIAWRDSWDLFDQIMLTKPLTIDDDFSSYRFYKAGVFNPAYLRNPRGRWKGYPFRSFANDAWTNGYSDHFPVYVYLIKEMK</sequence>
<dbReference type="GO" id="GO:0004519">
    <property type="term" value="F:endonuclease activity"/>
    <property type="evidence" value="ECO:0007669"/>
    <property type="project" value="UniProtKB-KW"/>
</dbReference>
<gene>
    <name evidence="3" type="ORF">GCM10010832_12670</name>
</gene>
<reference evidence="4" key="1">
    <citation type="journal article" date="2019" name="Int. J. Syst. Evol. Microbiol.">
        <title>The Global Catalogue of Microorganisms (GCM) 10K type strain sequencing project: providing services to taxonomists for standard genome sequencing and annotation.</title>
        <authorList>
            <consortium name="The Broad Institute Genomics Platform"/>
            <consortium name="The Broad Institute Genome Sequencing Center for Infectious Disease"/>
            <person name="Wu L."/>
            <person name="Ma J."/>
        </authorList>
    </citation>
    <scope>NUCLEOTIDE SEQUENCE [LARGE SCALE GENOMIC DNA]</scope>
    <source>
        <strain evidence="4">CGMCC 1.12931</strain>
    </source>
</reference>
<evidence type="ECO:0000259" key="2">
    <source>
        <dbReference type="Pfam" id="PF19580"/>
    </source>
</evidence>
<dbReference type="InterPro" id="IPR005135">
    <property type="entry name" value="Endo/exonuclease/phosphatase"/>
</dbReference>
<keyword evidence="3" id="KW-0540">Nuclease</keyword>
<feature type="chain" id="PRO_5045671624" evidence="1">
    <location>
        <begin position="25"/>
        <end position="356"/>
    </location>
</feature>
<dbReference type="PANTHER" id="PTHR42834:SF1">
    <property type="entry name" value="ENDONUCLEASE_EXONUCLEASE_PHOSPHATASE FAMILY PROTEIN (AFU_ORTHOLOGUE AFUA_3G09210)"/>
    <property type="match status" value="1"/>
</dbReference>
<protein>
    <submittedName>
        <fullName evidence="3">Endonuclease</fullName>
    </submittedName>
</protein>
<dbReference type="RefSeq" id="WP_188458268.1">
    <property type="nucleotide sequence ID" value="NZ_BMGM01000005.1"/>
</dbReference>
<organism evidence="3 4">
    <name type="scientific">Psychroflexus planctonicus</name>
    <dbReference type="NCBI Taxonomy" id="1526575"/>
    <lineage>
        <taxon>Bacteria</taxon>
        <taxon>Pseudomonadati</taxon>
        <taxon>Bacteroidota</taxon>
        <taxon>Flavobacteriia</taxon>
        <taxon>Flavobacteriales</taxon>
        <taxon>Flavobacteriaceae</taxon>
        <taxon>Psychroflexus</taxon>
    </lineage>
</organism>
<feature type="signal peptide" evidence="1">
    <location>
        <begin position="1"/>
        <end position="24"/>
    </location>
</feature>
<keyword evidence="1" id="KW-0732">Signal</keyword>
<name>A0ABQ1SGN0_9FLAO</name>